<reference evidence="2" key="1">
    <citation type="submission" date="2015-09" db="EMBL/GenBank/DDBJ databases">
        <authorList>
            <consortium name="Pathogen Informatics"/>
        </authorList>
    </citation>
    <scope>NUCLEOTIDE SEQUENCE</scope>
    <source>
        <strain evidence="2">2789STDY5834896</strain>
    </source>
</reference>
<keyword evidence="1" id="KW-1133">Transmembrane helix</keyword>
<dbReference type="Pfam" id="PF22564">
    <property type="entry name" value="HAAS"/>
    <property type="match status" value="1"/>
</dbReference>
<keyword evidence="1" id="KW-0812">Transmembrane</keyword>
<accession>A0A1C6H7X0</accession>
<feature type="transmembrane region" description="Helical" evidence="1">
    <location>
        <begin position="89"/>
        <end position="114"/>
    </location>
</feature>
<dbReference type="AlphaFoldDB" id="A0A1C6H7X0"/>
<proteinExistence type="predicted"/>
<organism evidence="2">
    <name type="scientific">uncultured Anaerotruncus sp</name>
    <dbReference type="NCBI Taxonomy" id="905011"/>
    <lineage>
        <taxon>Bacteria</taxon>
        <taxon>Bacillati</taxon>
        <taxon>Bacillota</taxon>
        <taxon>Clostridia</taxon>
        <taxon>Eubacteriales</taxon>
        <taxon>Oscillospiraceae</taxon>
        <taxon>Anaerotruncus</taxon>
        <taxon>environmental samples</taxon>
    </lineage>
</organism>
<dbReference type="EMBL" id="FMHG01000001">
    <property type="protein sequence ID" value="SCJ53517.1"/>
    <property type="molecule type" value="Genomic_DNA"/>
</dbReference>
<sequence length="177" mass="19135">MQRYDLLPPEAEKYVKQVYRELRLPRGLRTRVVADLQSDIAAALEAGESTAQIVARMGPPAELAAELSRNYQSTQPSGRQQGLRIARGGAWMLLFASGAGLLLWLIQLVLPLIYRVTGGSLGSAGSIGIIGGADGPTRIFVTTSVTGGLFWPCLLVLAIALVILLCLNRQLHREKND</sequence>
<name>A0A1C6H7X0_9FIRM</name>
<feature type="transmembrane region" description="Helical" evidence="1">
    <location>
        <begin position="149"/>
        <end position="167"/>
    </location>
</feature>
<protein>
    <submittedName>
        <fullName evidence="2">Na+-transporting methylmalonyl-CoA/oxaloacetate decarboxylase, beta subunit</fullName>
    </submittedName>
</protein>
<gene>
    <name evidence="2" type="ORF">SAMEA3545359_00716</name>
</gene>
<evidence type="ECO:0000313" key="2">
    <source>
        <dbReference type="EMBL" id="SCJ53517.1"/>
    </source>
</evidence>
<evidence type="ECO:0000256" key="1">
    <source>
        <dbReference type="SAM" id="Phobius"/>
    </source>
</evidence>
<keyword evidence="1" id="KW-0472">Membrane</keyword>